<dbReference type="PANTHER" id="PTHR10173">
    <property type="entry name" value="METHIONINE SULFOXIDE REDUCTASE"/>
    <property type="match status" value="1"/>
</dbReference>
<evidence type="ECO:0000256" key="4">
    <source>
        <dbReference type="ARBA" id="ARBA00023002"/>
    </source>
</evidence>
<comment type="cofactor">
    <cofactor evidence="6">
        <name>Zn(2+)</name>
        <dbReference type="ChEBI" id="CHEBI:29105"/>
    </cofactor>
    <text evidence="6">Binds 1 zinc ion per subunit. The zinc ion is important for the structural integrity of the protein.</text>
</comment>
<evidence type="ECO:0000256" key="2">
    <source>
        <dbReference type="ARBA" id="ARBA00022723"/>
    </source>
</evidence>
<dbReference type="GO" id="GO:0005737">
    <property type="term" value="C:cytoplasm"/>
    <property type="evidence" value="ECO:0007669"/>
    <property type="project" value="TreeGrafter"/>
</dbReference>
<sequence>MRKVRKTDEEWRRQLTPDQYKVTRKGGTERPFKNQFWNCKEPGTYRCVCCDAPLFDAETKYDSRSGWPSFTEPVTDHAVAERTDRSLFMTRTEVLCATCDAHLGHVFPDGPPPTGLRYCLNSAALTLKKK</sequence>
<dbReference type="GO" id="GO:0033743">
    <property type="term" value="F:peptide-methionine (R)-S-oxide reductase activity"/>
    <property type="evidence" value="ECO:0007669"/>
    <property type="project" value="UniProtKB-UniRule"/>
</dbReference>
<dbReference type="PROSITE" id="PS51790">
    <property type="entry name" value="MSRB"/>
    <property type="match status" value="1"/>
</dbReference>
<comment type="caution">
    <text evidence="8">The sequence shown here is derived from an EMBL/GenBank/DDBJ whole genome shotgun (WGS) entry which is preliminary data.</text>
</comment>
<evidence type="ECO:0000256" key="1">
    <source>
        <dbReference type="ARBA" id="ARBA00007174"/>
    </source>
</evidence>
<dbReference type="InterPro" id="IPR028427">
    <property type="entry name" value="Met_Sox_Rdtase_MsrB"/>
</dbReference>
<dbReference type="HAMAP" id="MF_01400">
    <property type="entry name" value="MsrB"/>
    <property type="match status" value="1"/>
</dbReference>
<keyword evidence="4 6" id="KW-0560">Oxidoreductase</keyword>
<keyword evidence="2 6" id="KW-0479">Metal-binding</keyword>
<dbReference type="GO" id="GO:0006979">
    <property type="term" value="P:response to oxidative stress"/>
    <property type="evidence" value="ECO:0007669"/>
    <property type="project" value="InterPro"/>
</dbReference>
<gene>
    <name evidence="6 8" type="primary">msrB</name>
    <name evidence="8" type="ORF">KAJ83_06160</name>
</gene>
<comment type="catalytic activity">
    <reaction evidence="5 6">
        <text>L-methionyl-[protein] + [thioredoxin]-disulfide + H2O = L-methionyl-(R)-S-oxide-[protein] + [thioredoxin]-dithiol</text>
        <dbReference type="Rhea" id="RHEA:24164"/>
        <dbReference type="Rhea" id="RHEA-COMP:10698"/>
        <dbReference type="Rhea" id="RHEA-COMP:10700"/>
        <dbReference type="Rhea" id="RHEA-COMP:12313"/>
        <dbReference type="Rhea" id="RHEA-COMP:12314"/>
        <dbReference type="ChEBI" id="CHEBI:15377"/>
        <dbReference type="ChEBI" id="CHEBI:16044"/>
        <dbReference type="ChEBI" id="CHEBI:29950"/>
        <dbReference type="ChEBI" id="CHEBI:45764"/>
        <dbReference type="ChEBI" id="CHEBI:50058"/>
        <dbReference type="EC" id="1.8.4.12"/>
    </reaction>
</comment>
<feature type="domain" description="MsrB" evidence="7">
    <location>
        <begin position="8"/>
        <end position="130"/>
    </location>
</feature>
<dbReference type="SUPFAM" id="SSF51316">
    <property type="entry name" value="Mss4-like"/>
    <property type="match status" value="1"/>
</dbReference>
<evidence type="ECO:0000256" key="3">
    <source>
        <dbReference type="ARBA" id="ARBA00022833"/>
    </source>
</evidence>
<dbReference type="EC" id="1.8.4.12" evidence="6"/>
<feature type="binding site" evidence="6">
    <location>
        <position position="50"/>
    </location>
    <ligand>
        <name>Zn(2+)</name>
        <dbReference type="ChEBI" id="CHEBI:29105"/>
    </ligand>
</feature>
<dbReference type="InterPro" id="IPR002579">
    <property type="entry name" value="Met_Sox_Rdtase_MsrB_dom"/>
</dbReference>
<evidence type="ECO:0000259" key="7">
    <source>
        <dbReference type="PROSITE" id="PS51790"/>
    </source>
</evidence>
<keyword evidence="3 6" id="KW-0862">Zinc</keyword>
<dbReference type="Gene3D" id="2.170.150.20">
    <property type="entry name" value="Peptide methionine sulfoxide reductase"/>
    <property type="match status" value="1"/>
</dbReference>
<evidence type="ECO:0000313" key="8">
    <source>
        <dbReference type="EMBL" id="MBP5856583.1"/>
    </source>
</evidence>
<protein>
    <recommendedName>
        <fullName evidence="6">Peptide methionine sulfoxide reductase MsrB</fullName>
        <ecNumber evidence="6">1.8.4.12</ecNumber>
    </recommendedName>
    <alternativeName>
        <fullName evidence="6">Peptide-methionine (R)-S-oxide reductase</fullName>
    </alternativeName>
</protein>
<feature type="binding site" evidence="6">
    <location>
        <position position="47"/>
    </location>
    <ligand>
        <name>Zn(2+)</name>
        <dbReference type="ChEBI" id="CHEBI:29105"/>
    </ligand>
</feature>
<proteinExistence type="inferred from homology"/>
<dbReference type="FunFam" id="2.170.150.20:FF:000001">
    <property type="entry name" value="Peptide methionine sulfoxide reductase MsrB"/>
    <property type="match status" value="1"/>
</dbReference>
<dbReference type="Proteomes" id="UP000672602">
    <property type="component" value="Unassembled WGS sequence"/>
</dbReference>
<dbReference type="AlphaFoldDB" id="A0A8J7SHQ8"/>
<dbReference type="NCBIfam" id="TIGR00357">
    <property type="entry name" value="peptide-methionine (R)-S-oxide reductase MsrB"/>
    <property type="match status" value="1"/>
</dbReference>
<evidence type="ECO:0000313" key="9">
    <source>
        <dbReference type="Proteomes" id="UP000672602"/>
    </source>
</evidence>
<evidence type="ECO:0000256" key="5">
    <source>
        <dbReference type="ARBA" id="ARBA00048488"/>
    </source>
</evidence>
<reference evidence="8" key="1">
    <citation type="submission" date="2021-04" db="EMBL/GenBank/DDBJ databases">
        <authorList>
            <person name="Zhang D.-C."/>
        </authorList>
    </citation>
    <scope>NUCLEOTIDE SEQUENCE</scope>
    <source>
        <strain evidence="8">CGMCC 1.15697</strain>
    </source>
</reference>
<organism evidence="8 9">
    <name type="scientific">Marivibrio halodurans</name>
    <dbReference type="NCBI Taxonomy" id="2039722"/>
    <lineage>
        <taxon>Bacteria</taxon>
        <taxon>Pseudomonadati</taxon>
        <taxon>Pseudomonadota</taxon>
        <taxon>Alphaproteobacteria</taxon>
        <taxon>Rhodospirillales</taxon>
        <taxon>Rhodospirillaceae</taxon>
        <taxon>Marivibrio</taxon>
    </lineage>
</organism>
<dbReference type="GO" id="GO:0008270">
    <property type="term" value="F:zinc ion binding"/>
    <property type="evidence" value="ECO:0007669"/>
    <property type="project" value="UniProtKB-UniRule"/>
</dbReference>
<comment type="similarity">
    <text evidence="1 6">Belongs to the MsrB Met sulfoxide reductase family.</text>
</comment>
<feature type="binding site" evidence="6">
    <location>
        <position position="96"/>
    </location>
    <ligand>
        <name>Zn(2+)</name>
        <dbReference type="ChEBI" id="CHEBI:29105"/>
    </ligand>
</feature>
<evidence type="ECO:0000256" key="6">
    <source>
        <dbReference type="HAMAP-Rule" id="MF_01400"/>
    </source>
</evidence>
<feature type="binding site" evidence="6">
    <location>
        <position position="99"/>
    </location>
    <ligand>
        <name>Zn(2+)</name>
        <dbReference type="ChEBI" id="CHEBI:29105"/>
    </ligand>
</feature>
<name>A0A8J7SHQ8_9PROT</name>
<feature type="active site" description="Nucleophile" evidence="6">
    <location>
        <position position="119"/>
    </location>
</feature>
<dbReference type="EMBL" id="JAGMWN010000002">
    <property type="protein sequence ID" value="MBP5856583.1"/>
    <property type="molecule type" value="Genomic_DNA"/>
</dbReference>
<dbReference type="GO" id="GO:0030091">
    <property type="term" value="P:protein repair"/>
    <property type="evidence" value="ECO:0007669"/>
    <property type="project" value="InterPro"/>
</dbReference>
<dbReference type="InterPro" id="IPR011057">
    <property type="entry name" value="Mss4-like_sf"/>
</dbReference>
<dbReference type="Pfam" id="PF01641">
    <property type="entry name" value="SelR"/>
    <property type="match status" value="1"/>
</dbReference>
<keyword evidence="9" id="KW-1185">Reference proteome</keyword>
<dbReference type="PANTHER" id="PTHR10173:SF52">
    <property type="entry name" value="METHIONINE-R-SULFOXIDE REDUCTASE B1"/>
    <property type="match status" value="1"/>
</dbReference>
<accession>A0A8J7SHQ8</accession>